<dbReference type="PANTHER" id="PTHR43652">
    <property type="entry name" value="BASIC AMINO ACID ANTIPORTER YFCC-RELATED"/>
    <property type="match status" value="1"/>
</dbReference>
<evidence type="ECO:0000256" key="6">
    <source>
        <dbReference type="ARBA" id="ARBA00023136"/>
    </source>
</evidence>
<dbReference type="PANTHER" id="PTHR43652:SF2">
    <property type="entry name" value="BASIC AMINO ACID ANTIPORTER YFCC-RELATED"/>
    <property type="match status" value="1"/>
</dbReference>
<keyword evidence="10" id="KW-1185">Reference proteome</keyword>
<evidence type="ECO:0000256" key="1">
    <source>
        <dbReference type="ARBA" id="ARBA00004141"/>
    </source>
</evidence>
<feature type="transmembrane region" description="Helical" evidence="7">
    <location>
        <begin position="149"/>
        <end position="168"/>
    </location>
</feature>
<feature type="transmembrane region" description="Helical" evidence="7">
    <location>
        <begin position="539"/>
        <end position="558"/>
    </location>
</feature>
<dbReference type="KEGG" id="vbh:CMV30_16885"/>
<feature type="transmembrane region" description="Helical" evidence="7">
    <location>
        <begin position="41"/>
        <end position="58"/>
    </location>
</feature>
<keyword evidence="6 7" id="KW-0472">Membrane</keyword>
<feature type="domain" description="RCK C-terminal" evidence="8">
    <location>
        <begin position="312"/>
        <end position="396"/>
    </location>
</feature>
<keyword evidence="4" id="KW-0677">Repeat</keyword>
<dbReference type="GO" id="GO:0006813">
    <property type="term" value="P:potassium ion transport"/>
    <property type="evidence" value="ECO:0007669"/>
    <property type="project" value="InterPro"/>
</dbReference>
<dbReference type="AlphaFoldDB" id="A0A290Q9X1"/>
<evidence type="ECO:0000313" key="10">
    <source>
        <dbReference type="Proteomes" id="UP000217265"/>
    </source>
</evidence>
<dbReference type="Pfam" id="PF02080">
    <property type="entry name" value="TrkA_C"/>
    <property type="match status" value="2"/>
</dbReference>
<dbReference type="Gene3D" id="3.30.70.1450">
    <property type="entry name" value="Regulator of K+ conductance, C-terminal domain"/>
    <property type="match status" value="2"/>
</dbReference>
<keyword evidence="2" id="KW-0813">Transport</keyword>
<name>A0A290Q9X1_9BACT</name>
<keyword evidence="3 7" id="KW-0812">Transmembrane</keyword>
<reference evidence="9 10" key="1">
    <citation type="submission" date="2017-09" db="EMBL/GenBank/DDBJ databases">
        <title>Complete genome sequence of Verrucomicrobial strain HZ-65, isolated from freshwater.</title>
        <authorList>
            <person name="Choi A."/>
        </authorList>
    </citation>
    <scope>NUCLEOTIDE SEQUENCE [LARGE SCALE GENOMIC DNA]</scope>
    <source>
        <strain evidence="9 10">HZ-65</strain>
    </source>
</reference>
<evidence type="ECO:0000256" key="3">
    <source>
        <dbReference type="ARBA" id="ARBA00022692"/>
    </source>
</evidence>
<evidence type="ECO:0000313" key="9">
    <source>
        <dbReference type="EMBL" id="ATC65485.1"/>
    </source>
</evidence>
<dbReference type="GO" id="GO:0005886">
    <property type="term" value="C:plasma membrane"/>
    <property type="evidence" value="ECO:0007669"/>
    <property type="project" value="TreeGrafter"/>
</dbReference>
<feature type="transmembrane region" description="Helical" evidence="7">
    <location>
        <begin position="70"/>
        <end position="92"/>
    </location>
</feature>
<dbReference type="SUPFAM" id="SSF116726">
    <property type="entry name" value="TrkA C-terminal domain-like"/>
    <property type="match status" value="2"/>
</dbReference>
<organism evidence="9 10">
    <name type="scientific">Nibricoccus aquaticus</name>
    <dbReference type="NCBI Taxonomy" id="2576891"/>
    <lineage>
        <taxon>Bacteria</taxon>
        <taxon>Pseudomonadati</taxon>
        <taxon>Verrucomicrobiota</taxon>
        <taxon>Opitutia</taxon>
        <taxon>Opitutales</taxon>
        <taxon>Opitutaceae</taxon>
        <taxon>Nibricoccus</taxon>
    </lineage>
</organism>
<gene>
    <name evidence="9" type="ORF">CMV30_16885</name>
</gene>
<sequence length="612" mass="65459">MTRQLQPRSHFPFVTFEIALLLGLIVVAVIFFSFEWVSADVVGLGLVLSLILSGLVPVNKAFAGFGSDTVIMILSLLIMTAALLKTGVVDIVGRAILRHAGTRLNVLLIVIMMAVATLSAFISNTAAAAFFVPVVIGIAAKSGISPSRLLMPVAFASILTSSVTLISTSTNLVVSGLMTNAGLKPMGMFELAPVGIPIAVAGIAYMFLIGRRLIPERAKAAGLIEHFGVRPFLTEIVLLPKSPLIGKTLRQAALGESMDLNVVRLIRDKNYRLPRRDMILQAGDVLLVEGARENVLKVKDTAGVEIKADVELSDPLLRTEDAALVEALVVPGSPLVGRRLRDLRFRDRFGVQVLGLNRHGKNLLQKLSHITLSAGDVLLVQGARNNINTLNEERVLSVLQSVEEKRPDRARAWRSGLIFGGALALASFNVVPLAVAGLLGAFLIFATRCVSPAEAYREVEWRAIILIGCMLALGEAMLHTGTAQFLATQLAGVTADLPPLWLLGGFFLLTVALTQPMSNQAAAAVILPIAVQTAQQLGLNPRAFAMMIALAASCSYLTPLEPACLMVYGPGRYRFSDFVRVGGPLVLVIFIIALVLVPRFWPLTQAAAAATP</sequence>
<dbReference type="InterPro" id="IPR006037">
    <property type="entry name" value="RCK_C"/>
</dbReference>
<protein>
    <submittedName>
        <fullName evidence="9">SLC13 family permease</fullName>
    </submittedName>
</protein>
<feature type="transmembrane region" description="Helical" evidence="7">
    <location>
        <begin position="500"/>
        <end position="527"/>
    </location>
</feature>
<dbReference type="InterPro" id="IPR051679">
    <property type="entry name" value="DASS-Related_Transporters"/>
</dbReference>
<dbReference type="OrthoDB" id="9765532at2"/>
<dbReference type="InterPro" id="IPR004680">
    <property type="entry name" value="Cit_transptr-like_dom"/>
</dbReference>
<evidence type="ECO:0000256" key="2">
    <source>
        <dbReference type="ARBA" id="ARBA00022448"/>
    </source>
</evidence>
<keyword evidence="5 7" id="KW-1133">Transmembrane helix</keyword>
<dbReference type="FunFam" id="3.30.70.1450:FF:000009">
    <property type="entry name" value="SLC13 family permease"/>
    <property type="match status" value="1"/>
</dbReference>
<feature type="transmembrane region" description="Helical" evidence="7">
    <location>
        <begin position="578"/>
        <end position="597"/>
    </location>
</feature>
<feature type="transmembrane region" description="Helical" evidence="7">
    <location>
        <begin position="188"/>
        <end position="209"/>
    </location>
</feature>
<dbReference type="GO" id="GO:0008324">
    <property type="term" value="F:monoatomic cation transmembrane transporter activity"/>
    <property type="evidence" value="ECO:0007669"/>
    <property type="project" value="InterPro"/>
</dbReference>
<evidence type="ECO:0000256" key="4">
    <source>
        <dbReference type="ARBA" id="ARBA00022737"/>
    </source>
</evidence>
<dbReference type="InterPro" id="IPR036721">
    <property type="entry name" value="RCK_C_sf"/>
</dbReference>
<feature type="transmembrane region" description="Helical" evidence="7">
    <location>
        <begin position="412"/>
        <end position="428"/>
    </location>
</feature>
<dbReference type="Pfam" id="PF03600">
    <property type="entry name" value="CitMHS"/>
    <property type="match status" value="1"/>
</dbReference>
<evidence type="ECO:0000256" key="7">
    <source>
        <dbReference type="SAM" id="Phobius"/>
    </source>
</evidence>
<proteinExistence type="predicted"/>
<feature type="transmembrane region" description="Helical" evidence="7">
    <location>
        <begin position="12"/>
        <end position="34"/>
    </location>
</feature>
<evidence type="ECO:0000259" key="8">
    <source>
        <dbReference type="PROSITE" id="PS51202"/>
    </source>
</evidence>
<feature type="domain" description="RCK C-terminal" evidence="8">
    <location>
        <begin position="221"/>
        <end position="304"/>
    </location>
</feature>
<dbReference type="EMBL" id="CP023344">
    <property type="protein sequence ID" value="ATC65485.1"/>
    <property type="molecule type" value="Genomic_DNA"/>
</dbReference>
<feature type="transmembrane region" description="Helical" evidence="7">
    <location>
        <begin position="104"/>
        <end position="122"/>
    </location>
</feature>
<evidence type="ECO:0000256" key="5">
    <source>
        <dbReference type="ARBA" id="ARBA00022989"/>
    </source>
</evidence>
<comment type="subcellular location">
    <subcellularLocation>
        <location evidence="1">Membrane</location>
        <topology evidence="1">Multi-pass membrane protein</topology>
    </subcellularLocation>
</comment>
<feature type="transmembrane region" description="Helical" evidence="7">
    <location>
        <begin position="463"/>
        <end position="480"/>
    </location>
</feature>
<dbReference type="PROSITE" id="PS51202">
    <property type="entry name" value="RCK_C"/>
    <property type="match status" value="2"/>
</dbReference>
<accession>A0A290Q9X1</accession>
<dbReference type="Proteomes" id="UP000217265">
    <property type="component" value="Chromosome"/>
</dbReference>